<dbReference type="OrthoDB" id="4159489at2759"/>
<gene>
    <name evidence="2" type="ORF">P175DRAFT_0409186</name>
</gene>
<evidence type="ECO:0000313" key="2">
    <source>
        <dbReference type="EMBL" id="PTU25507.1"/>
    </source>
</evidence>
<dbReference type="GO" id="GO:0003714">
    <property type="term" value="F:transcription corepressor activity"/>
    <property type="evidence" value="ECO:0007669"/>
    <property type="project" value="InterPro"/>
</dbReference>
<dbReference type="VEuPathDB" id="FungiDB:P175DRAFT_0409186"/>
<dbReference type="AlphaFoldDB" id="A0A2T5MAF4"/>
<dbReference type="GeneID" id="63809927"/>
<comment type="caution">
    <text evidence="2">The sequence shown here is derived from an EMBL/GenBank/DDBJ whole genome shotgun (WGS) entry which is preliminary data.</text>
</comment>
<accession>A0A2T5MAF4</accession>
<protein>
    <recommendedName>
        <fullName evidence="4">Heat shock factor binding protein 1</fullName>
    </recommendedName>
</protein>
<name>A0A2T5MAF4_9EURO</name>
<dbReference type="Pfam" id="PF06825">
    <property type="entry name" value="HSBP1"/>
    <property type="match status" value="1"/>
</dbReference>
<dbReference type="EMBL" id="MSFN02000001">
    <property type="protein sequence ID" value="PTU25507.1"/>
    <property type="molecule type" value="Genomic_DNA"/>
</dbReference>
<proteinExistence type="inferred from homology"/>
<dbReference type="RefSeq" id="XP_040756899.1">
    <property type="nucleotide sequence ID" value="XM_040893045.1"/>
</dbReference>
<feature type="non-terminal residue" evidence="2">
    <location>
        <position position="1"/>
    </location>
</feature>
<evidence type="ECO:0000256" key="1">
    <source>
        <dbReference type="ARBA" id="ARBA00006349"/>
    </source>
</evidence>
<feature type="non-terminal residue" evidence="2">
    <location>
        <position position="53"/>
    </location>
</feature>
<evidence type="ECO:0000313" key="3">
    <source>
        <dbReference type="Proteomes" id="UP000244073"/>
    </source>
</evidence>
<evidence type="ECO:0008006" key="4">
    <source>
        <dbReference type="Google" id="ProtNLM"/>
    </source>
</evidence>
<sequence>TSDAQGEFAAAVDELLDQLQHKFDTVSREMSGKLDDMTRRLDELEASLSTAGD</sequence>
<dbReference type="Proteomes" id="UP000244073">
    <property type="component" value="Unassembled WGS sequence"/>
</dbReference>
<organism evidence="2 3">
    <name type="scientific">Aspergillus ochraceoroseus IBT 24754</name>
    <dbReference type="NCBI Taxonomy" id="1392256"/>
    <lineage>
        <taxon>Eukaryota</taxon>
        <taxon>Fungi</taxon>
        <taxon>Dikarya</taxon>
        <taxon>Ascomycota</taxon>
        <taxon>Pezizomycotina</taxon>
        <taxon>Eurotiomycetes</taxon>
        <taxon>Eurotiomycetidae</taxon>
        <taxon>Eurotiales</taxon>
        <taxon>Aspergillaceae</taxon>
        <taxon>Aspergillus</taxon>
        <taxon>Aspergillus subgen. Nidulantes</taxon>
    </lineage>
</organism>
<dbReference type="Gene3D" id="1.20.5.430">
    <property type="match status" value="1"/>
</dbReference>
<dbReference type="InterPro" id="IPR009643">
    <property type="entry name" value="HS1-bd"/>
</dbReference>
<reference evidence="2 3" key="1">
    <citation type="journal article" date="2018" name="Proc. Natl. Acad. Sci. U.S.A.">
        <title>Linking secondary metabolites to gene clusters through genome sequencing of six diverse Aspergillus species.</title>
        <authorList>
            <person name="Kaerboelling I."/>
            <person name="Vesth T.C."/>
            <person name="Frisvad J.C."/>
            <person name="Nybo J.L."/>
            <person name="Theobald S."/>
            <person name="Kuo A."/>
            <person name="Bowyer P."/>
            <person name="Matsuda Y."/>
            <person name="Mondo S."/>
            <person name="Lyhne E.K."/>
            <person name="Kogle M.E."/>
            <person name="Clum A."/>
            <person name="Lipzen A."/>
            <person name="Salamov A."/>
            <person name="Ngan C.Y."/>
            <person name="Daum C."/>
            <person name="Chiniquy J."/>
            <person name="Barry K."/>
            <person name="LaButti K."/>
            <person name="Haridas S."/>
            <person name="Simmons B.A."/>
            <person name="Magnuson J.K."/>
            <person name="Mortensen U.H."/>
            <person name="Larsen T.O."/>
            <person name="Grigoriev I.V."/>
            <person name="Baker S.E."/>
            <person name="Andersen M.R."/>
        </authorList>
    </citation>
    <scope>NUCLEOTIDE SEQUENCE [LARGE SCALE GENOMIC DNA]</scope>
    <source>
        <strain evidence="2 3">IBT 24754</strain>
    </source>
</reference>
<comment type="similarity">
    <text evidence="1">Belongs to the HSBP1 family.</text>
</comment>